<evidence type="ECO:0000256" key="2">
    <source>
        <dbReference type="SAM" id="SignalP"/>
    </source>
</evidence>
<reference evidence="3 4" key="1">
    <citation type="submission" date="2020-08" db="EMBL/GenBank/DDBJ databases">
        <title>Genomic Encyclopedia of Type Strains, Phase IV (KMG-IV): sequencing the most valuable type-strain genomes for metagenomic binning, comparative biology and taxonomic classification.</title>
        <authorList>
            <person name="Goeker M."/>
        </authorList>
    </citation>
    <scope>NUCLEOTIDE SEQUENCE [LARGE SCALE GENOMIC DNA]</scope>
    <source>
        <strain evidence="3 4">DSM 25897</strain>
    </source>
</reference>
<evidence type="ECO:0000313" key="4">
    <source>
        <dbReference type="Proteomes" id="UP000519004"/>
    </source>
</evidence>
<dbReference type="RefSeq" id="WP_183949333.1">
    <property type="nucleotide sequence ID" value="NZ_JACHHX010000028.1"/>
</dbReference>
<keyword evidence="4" id="KW-1185">Reference proteome</keyword>
<evidence type="ECO:0000313" key="3">
    <source>
        <dbReference type="EMBL" id="MBB5016672.1"/>
    </source>
</evidence>
<feature type="chain" id="PRO_5030808768" evidence="2">
    <location>
        <begin position="23"/>
        <end position="100"/>
    </location>
</feature>
<dbReference type="EMBL" id="JACHHX010000028">
    <property type="protein sequence ID" value="MBB5016672.1"/>
    <property type="molecule type" value="Genomic_DNA"/>
</dbReference>
<proteinExistence type="predicted"/>
<feature type="signal peptide" evidence="2">
    <location>
        <begin position="1"/>
        <end position="22"/>
    </location>
</feature>
<evidence type="ECO:0000256" key="1">
    <source>
        <dbReference type="SAM" id="MobiDB-lite"/>
    </source>
</evidence>
<organism evidence="3 4">
    <name type="scientific">Rehaibacterium terrae</name>
    <dbReference type="NCBI Taxonomy" id="1341696"/>
    <lineage>
        <taxon>Bacteria</taxon>
        <taxon>Pseudomonadati</taxon>
        <taxon>Pseudomonadota</taxon>
        <taxon>Gammaproteobacteria</taxon>
        <taxon>Lysobacterales</taxon>
        <taxon>Lysobacteraceae</taxon>
        <taxon>Rehaibacterium</taxon>
    </lineage>
</organism>
<gene>
    <name evidence="3" type="ORF">HNQ58_002595</name>
</gene>
<protein>
    <submittedName>
        <fullName evidence="3">Uncharacterized protein</fullName>
    </submittedName>
</protein>
<comment type="caution">
    <text evidence="3">The sequence shown here is derived from an EMBL/GenBank/DDBJ whole genome shotgun (WGS) entry which is preliminary data.</text>
</comment>
<accession>A0A7W7Y217</accession>
<feature type="region of interest" description="Disordered" evidence="1">
    <location>
        <begin position="25"/>
        <end position="47"/>
    </location>
</feature>
<dbReference type="Proteomes" id="UP000519004">
    <property type="component" value="Unassembled WGS sequence"/>
</dbReference>
<keyword evidence="2" id="KW-0732">Signal</keyword>
<dbReference type="AlphaFoldDB" id="A0A7W7Y217"/>
<name>A0A7W7Y217_9GAMM</name>
<sequence length="100" mass="10556">MKRPAISLFALSCLLAAGAALAAGPGDRRERGVAGQVAEAAQDGEAAKSPLCVRETGTRLPRRACLPGRSYDREDLLRTGATDIGDALRRLDPAVSVHRF</sequence>